<evidence type="ECO:0000256" key="1">
    <source>
        <dbReference type="SAM" id="MobiDB-lite"/>
    </source>
</evidence>
<dbReference type="Gene3D" id="3.40.50.300">
    <property type="entry name" value="P-loop containing nucleotide triphosphate hydrolases"/>
    <property type="match status" value="1"/>
</dbReference>
<dbReference type="GO" id="GO:0016491">
    <property type="term" value="F:oxidoreductase activity"/>
    <property type="evidence" value="ECO:0007669"/>
    <property type="project" value="TreeGrafter"/>
</dbReference>
<dbReference type="EMBL" id="JEMB01003307">
    <property type="protein sequence ID" value="KYF74204.1"/>
    <property type="molecule type" value="Genomic_DNA"/>
</dbReference>
<dbReference type="Pfam" id="PF03130">
    <property type="entry name" value="HEAT_PBS"/>
    <property type="match status" value="1"/>
</dbReference>
<dbReference type="Gene3D" id="1.25.10.10">
    <property type="entry name" value="Leucine-rich Repeat Variant"/>
    <property type="match status" value="4"/>
</dbReference>
<dbReference type="InterPro" id="IPR004155">
    <property type="entry name" value="PBS_lyase_HEAT"/>
</dbReference>
<dbReference type="InterPro" id="IPR011989">
    <property type="entry name" value="ARM-like"/>
</dbReference>
<dbReference type="PANTHER" id="PTHR12697">
    <property type="entry name" value="PBS LYASE HEAT-LIKE PROTEIN"/>
    <property type="match status" value="1"/>
</dbReference>
<feature type="region of interest" description="Disordered" evidence="1">
    <location>
        <begin position="221"/>
        <end position="247"/>
    </location>
</feature>
<dbReference type="SUPFAM" id="SSF52540">
    <property type="entry name" value="P-loop containing nucleoside triphosphate hydrolases"/>
    <property type="match status" value="1"/>
</dbReference>
<feature type="domain" description="NACHT" evidence="2">
    <location>
        <begin position="267"/>
        <end position="402"/>
    </location>
</feature>
<dbReference type="PANTHER" id="PTHR12697:SF5">
    <property type="entry name" value="DEOXYHYPUSINE HYDROXYLASE"/>
    <property type="match status" value="1"/>
</dbReference>
<dbReference type="InterPro" id="IPR003593">
    <property type="entry name" value="AAA+_ATPase"/>
</dbReference>
<organism evidence="3 4">
    <name type="scientific">Sorangium cellulosum</name>
    <name type="common">Polyangium cellulosum</name>
    <dbReference type="NCBI Taxonomy" id="56"/>
    <lineage>
        <taxon>Bacteria</taxon>
        <taxon>Pseudomonadati</taxon>
        <taxon>Myxococcota</taxon>
        <taxon>Polyangia</taxon>
        <taxon>Polyangiales</taxon>
        <taxon>Polyangiaceae</taxon>
        <taxon>Sorangium</taxon>
    </lineage>
</organism>
<dbReference type="Pfam" id="PF13646">
    <property type="entry name" value="HEAT_2"/>
    <property type="match status" value="2"/>
</dbReference>
<dbReference type="Proteomes" id="UP000075635">
    <property type="component" value="Unassembled WGS sequence"/>
</dbReference>
<dbReference type="SMART" id="SM00567">
    <property type="entry name" value="EZ_HEAT"/>
    <property type="match status" value="7"/>
</dbReference>
<evidence type="ECO:0000313" key="3">
    <source>
        <dbReference type="EMBL" id="KYF74204.1"/>
    </source>
</evidence>
<dbReference type="SMART" id="SM00382">
    <property type="entry name" value="AAA"/>
    <property type="match status" value="1"/>
</dbReference>
<dbReference type="Pfam" id="PF05729">
    <property type="entry name" value="NACHT"/>
    <property type="match status" value="1"/>
</dbReference>
<dbReference type="SUPFAM" id="SSF48371">
    <property type="entry name" value="ARM repeat"/>
    <property type="match status" value="2"/>
</dbReference>
<sequence>MVELALVRIELVGPAFPWKELPDSGYLQRRVRYTAGVEYLARALGAMQPLAWNEDGATLVLGAASGEALATLAFRALKELWERVHIDLQLSARLAAHVVRAPWTHALLDDAESLLRGWMAAISPGAAALSEDLALALPPPDARELAPCGLVLEGAPSYVFPRSEDRSAPPTTQRDQVWTALRGYAQSPELRRVRYVGFRLRKNEPPSLDLRDVFVSPRLDVSSPRTSATERSARGLEGGSSEPPGERVRLARHPMAEGFQELFARHRHLVLLGDPGSGKTTLLRWLAITAAAGRFMLASESGAAERLLPLPVSIGQLAELRRCTERRDMSVVEALGHYFQERGAGDEAAVRETLTRELEAGRCLVLLDGLDEVRSTEREELQQWLASFASAHPRNRFVVTSRIVGYTGFDLPGRVEATLRPFDREQIDRYVSAWHRAYVRWEGLEDASASTDEADMMAGRLLAAIGASPRLGALAGNPFLLSALALIHRAEGRLPRHRVQAYTMIARTLCETWAAARRLSASDAPDAVMAYEEEALPILGKLALAMHERYPAGVAPESFVVEALSEALGAQAGISGEEGLLAAHRFLETSGRELGLLLERGAQAWGFMHLTFQEFFAAAGLHAMERFEEVALARLFDPRWSEVIRLGVGYMALEQKRPAAVRRFVERVLSWEEPEPRRWVTSILRKQVPIAALLAAEAGEALPVALQERVAAAMAVWVVEPPSFGAPRECLSELSVTEFGGRVAKALLEWLDDESPARRSMAALALGELRSTAAVERLFSLLTDADATVRDFAGLALGSIGGDMVERQLEKLVESGAPETKKDAIAVLVSASDSPERWVEWARETQDSSLYEAAFSAFAEGWLFGRDFPDEPLSGAEAELLLHAGDPGSPRIVRASAIYLMNEADLSSPQLGALLVRCVDCDPDPDVRAEAALGLLRRRPEAIEAETLLQIVSADGLDDDTWQRLAGELAKTKGDEVLEQHMLAALSSQDPKRRAAAVRVLSAMETARGLAAVSSAANDPSADVRATAVAGLEEAPWSVDLEHLLLRLLLDGHADVRRAAAWHLGHRRAASTADALVSALSDRDAGVRRVAVHAMSEFEDERYLAVLSAKLREDEDAGVRRAVVWALGERRSEAAVTQLITALSDRDPGVIEAAIRALGQVGSEAAIAALVILAPRVAQARAALWELSATGAPDGAPQSVDAPSDSSSAPP</sequence>
<dbReference type="PROSITE" id="PS50837">
    <property type="entry name" value="NACHT"/>
    <property type="match status" value="1"/>
</dbReference>
<name>A0A150R1W8_SORCE</name>
<dbReference type="InterPro" id="IPR016024">
    <property type="entry name" value="ARM-type_fold"/>
</dbReference>
<dbReference type="InterPro" id="IPR027417">
    <property type="entry name" value="P-loop_NTPase"/>
</dbReference>
<feature type="region of interest" description="Disordered" evidence="1">
    <location>
        <begin position="1191"/>
        <end position="1211"/>
    </location>
</feature>
<protein>
    <recommendedName>
        <fullName evidence="2">NACHT domain-containing protein</fullName>
    </recommendedName>
</protein>
<evidence type="ECO:0000259" key="2">
    <source>
        <dbReference type="PROSITE" id="PS50837"/>
    </source>
</evidence>
<comment type="caution">
    <text evidence="3">The sequence shown here is derived from an EMBL/GenBank/DDBJ whole genome shotgun (WGS) entry which is preliminary data.</text>
</comment>
<evidence type="ECO:0000313" key="4">
    <source>
        <dbReference type="Proteomes" id="UP000075635"/>
    </source>
</evidence>
<feature type="compositionally biased region" description="Low complexity" evidence="1">
    <location>
        <begin position="1196"/>
        <end position="1211"/>
    </location>
</feature>
<reference evidence="3 4" key="1">
    <citation type="submission" date="2014-02" db="EMBL/GenBank/DDBJ databases">
        <title>The small core and large imbalanced accessory genome model reveals a collaborative survival strategy of Sorangium cellulosum strains in nature.</title>
        <authorList>
            <person name="Han K."/>
            <person name="Peng R."/>
            <person name="Blom J."/>
            <person name="Li Y.-Z."/>
        </authorList>
    </citation>
    <scope>NUCLEOTIDE SEQUENCE [LARGE SCALE GENOMIC DNA]</scope>
    <source>
        <strain evidence="3 4">So0011-07</strain>
    </source>
</reference>
<accession>A0A150R1W8</accession>
<dbReference type="AlphaFoldDB" id="A0A150R1W8"/>
<proteinExistence type="predicted"/>
<gene>
    <name evidence="3" type="ORF">BE17_18265</name>
</gene>
<dbReference type="InterPro" id="IPR007111">
    <property type="entry name" value="NACHT_NTPase"/>
</dbReference>